<comment type="caution">
    <text evidence="2">The sequence shown here is derived from an EMBL/GenBank/DDBJ whole genome shotgun (WGS) entry which is preliminary data.</text>
</comment>
<sequence>MSVSYLCGGNKDVPNLCHQISQVTLSLVGGRSGDFRTTLSGNYQSSNLCGASVASSASHLLPTEREAWDAGAARSPRDVTMTPGWDASTHNF</sequence>
<evidence type="ECO:0000313" key="3">
    <source>
        <dbReference type="Proteomes" id="UP001054945"/>
    </source>
</evidence>
<dbReference type="EMBL" id="BPLR01012260">
    <property type="protein sequence ID" value="GIY52597.1"/>
    <property type="molecule type" value="Genomic_DNA"/>
</dbReference>
<organism evidence="2 3">
    <name type="scientific">Caerostris extrusa</name>
    <name type="common">Bark spider</name>
    <name type="synonym">Caerostris bankana</name>
    <dbReference type="NCBI Taxonomy" id="172846"/>
    <lineage>
        <taxon>Eukaryota</taxon>
        <taxon>Metazoa</taxon>
        <taxon>Ecdysozoa</taxon>
        <taxon>Arthropoda</taxon>
        <taxon>Chelicerata</taxon>
        <taxon>Arachnida</taxon>
        <taxon>Araneae</taxon>
        <taxon>Araneomorphae</taxon>
        <taxon>Entelegynae</taxon>
        <taxon>Araneoidea</taxon>
        <taxon>Araneidae</taxon>
        <taxon>Caerostris</taxon>
    </lineage>
</organism>
<evidence type="ECO:0000256" key="1">
    <source>
        <dbReference type="SAM" id="MobiDB-lite"/>
    </source>
</evidence>
<name>A0AAV4U4C7_CAEEX</name>
<evidence type="ECO:0000313" key="2">
    <source>
        <dbReference type="EMBL" id="GIY52597.1"/>
    </source>
</evidence>
<keyword evidence="3" id="KW-1185">Reference proteome</keyword>
<accession>A0AAV4U4C7</accession>
<proteinExistence type="predicted"/>
<dbReference type="AlphaFoldDB" id="A0AAV4U4C7"/>
<gene>
    <name evidence="2" type="ORF">CEXT_770531</name>
</gene>
<dbReference type="Proteomes" id="UP001054945">
    <property type="component" value="Unassembled WGS sequence"/>
</dbReference>
<reference evidence="2 3" key="1">
    <citation type="submission" date="2021-06" db="EMBL/GenBank/DDBJ databases">
        <title>Caerostris extrusa draft genome.</title>
        <authorList>
            <person name="Kono N."/>
            <person name="Arakawa K."/>
        </authorList>
    </citation>
    <scope>NUCLEOTIDE SEQUENCE [LARGE SCALE GENOMIC DNA]</scope>
</reference>
<protein>
    <submittedName>
        <fullName evidence="2">Uncharacterized protein</fullName>
    </submittedName>
</protein>
<feature type="region of interest" description="Disordered" evidence="1">
    <location>
        <begin position="67"/>
        <end position="92"/>
    </location>
</feature>